<sequence>MSKLSDCEPLQKRDSITPRAYVKSYCCCCMFDQRREDPALFDEENIRYRAFFGTMHIREVLLVLTIIKTILVFSFLFLQVMDTESPLGIFSATFAFLTVCITNVLLVAGVRLKRYIFLIPYFTVCVLFIFVLILHLFVDFLDTANSKDTVEMQPILHNTVLLFMICFEFYMLSVVWRAFVYICDSNMQRQIEKIEKKKSMVKRSFDIEYDLVRNEIIRAEVKANEEFSV</sequence>
<keyword evidence="1" id="KW-0472">Membrane</keyword>
<dbReference type="OrthoDB" id="5816336at2759"/>
<evidence type="ECO:0008006" key="4">
    <source>
        <dbReference type="Google" id="ProtNLM"/>
    </source>
</evidence>
<evidence type="ECO:0000256" key="1">
    <source>
        <dbReference type="SAM" id="Phobius"/>
    </source>
</evidence>
<evidence type="ECO:0000313" key="3">
    <source>
        <dbReference type="Proteomes" id="UP000230233"/>
    </source>
</evidence>
<dbReference type="EMBL" id="PDUG01000004">
    <property type="protein sequence ID" value="PIC35658.1"/>
    <property type="molecule type" value="Genomic_DNA"/>
</dbReference>
<name>A0A2G5U805_9PELO</name>
<accession>A0A2G5U805</accession>
<keyword evidence="3" id="KW-1185">Reference proteome</keyword>
<feature type="transmembrane region" description="Helical" evidence="1">
    <location>
        <begin position="60"/>
        <end position="81"/>
    </location>
</feature>
<feature type="transmembrane region" description="Helical" evidence="1">
    <location>
        <begin position="115"/>
        <end position="138"/>
    </location>
</feature>
<dbReference type="Proteomes" id="UP000230233">
    <property type="component" value="Chromosome IV"/>
</dbReference>
<feature type="transmembrane region" description="Helical" evidence="1">
    <location>
        <begin position="87"/>
        <end position="108"/>
    </location>
</feature>
<evidence type="ECO:0000313" key="2">
    <source>
        <dbReference type="EMBL" id="PIC35658.1"/>
    </source>
</evidence>
<proteinExistence type="predicted"/>
<gene>
    <name evidence="2" type="primary">Cni-R102.6</name>
    <name evidence="2" type="synonym">Cnig_chr_IV.g14950</name>
    <name evidence="2" type="ORF">B9Z55_014950</name>
</gene>
<organism evidence="2 3">
    <name type="scientific">Caenorhabditis nigoni</name>
    <dbReference type="NCBI Taxonomy" id="1611254"/>
    <lineage>
        <taxon>Eukaryota</taxon>
        <taxon>Metazoa</taxon>
        <taxon>Ecdysozoa</taxon>
        <taxon>Nematoda</taxon>
        <taxon>Chromadorea</taxon>
        <taxon>Rhabditida</taxon>
        <taxon>Rhabditina</taxon>
        <taxon>Rhabditomorpha</taxon>
        <taxon>Rhabditoidea</taxon>
        <taxon>Rhabditidae</taxon>
        <taxon>Peloderinae</taxon>
        <taxon>Caenorhabditis</taxon>
    </lineage>
</organism>
<reference evidence="3" key="1">
    <citation type="submission" date="2017-10" db="EMBL/GenBank/DDBJ databases">
        <title>Rapid genome shrinkage in a self-fertile nematode reveals novel sperm competition proteins.</title>
        <authorList>
            <person name="Yin D."/>
            <person name="Schwarz E.M."/>
            <person name="Thomas C.G."/>
            <person name="Felde R.L."/>
            <person name="Korf I.F."/>
            <person name="Cutter A.D."/>
            <person name="Schartner C.M."/>
            <person name="Ralston E.J."/>
            <person name="Meyer B.J."/>
            <person name="Haag E.S."/>
        </authorList>
    </citation>
    <scope>NUCLEOTIDE SEQUENCE [LARGE SCALE GENOMIC DNA]</scope>
    <source>
        <strain evidence="3">JU1422</strain>
    </source>
</reference>
<keyword evidence="1" id="KW-1133">Transmembrane helix</keyword>
<feature type="transmembrane region" description="Helical" evidence="1">
    <location>
        <begin position="158"/>
        <end position="183"/>
    </location>
</feature>
<dbReference type="AlphaFoldDB" id="A0A2G5U805"/>
<keyword evidence="1" id="KW-0812">Transmembrane</keyword>
<protein>
    <recommendedName>
        <fullName evidence="4">MARVEL domain-containing protein</fullName>
    </recommendedName>
</protein>
<comment type="caution">
    <text evidence="2">The sequence shown here is derived from an EMBL/GenBank/DDBJ whole genome shotgun (WGS) entry which is preliminary data.</text>
</comment>